<dbReference type="EMBL" id="BAAAGF010000002">
    <property type="protein sequence ID" value="GAA0744644.1"/>
    <property type="molecule type" value="Genomic_DNA"/>
</dbReference>
<accession>A0ABN1JRC5</accession>
<proteinExistence type="predicted"/>
<comment type="caution">
    <text evidence="1">The sequence shown here is derived from an EMBL/GenBank/DDBJ whole genome shotgun (WGS) entry which is preliminary data.</text>
</comment>
<evidence type="ECO:0000313" key="1">
    <source>
        <dbReference type="EMBL" id="GAA0744644.1"/>
    </source>
</evidence>
<sequence>MAISNCLFSPTSENPCGFSVWCVLAKLRAKPRNEIIHKTVVKYLRKSKIISSLVLILIIGCKSQSGIKYSADDGLGFEYLNIKQSFNMKLVDFFQNTAHCGTEGLPYALLIGKTESEFVPENITVLSYCDNRIFKVGEKLKIELTENPTEKTTMNPIYFVKDTIINGNKNRWLIGSEYKAIWGRPIKLKK</sequence>
<gene>
    <name evidence="1" type="ORF">GCM10009431_18980</name>
</gene>
<keyword evidence="2" id="KW-1185">Reference proteome</keyword>
<evidence type="ECO:0000313" key="2">
    <source>
        <dbReference type="Proteomes" id="UP001500736"/>
    </source>
</evidence>
<protein>
    <recommendedName>
        <fullName evidence="3">Lipoprotein</fullName>
    </recommendedName>
</protein>
<name>A0ABN1JRC5_9FLAO</name>
<evidence type="ECO:0008006" key="3">
    <source>
        <dbReference type="Google" id="ProtNLM"/>
    </source>
</evidence>
<dbReference type="Proteomes" id="UP001500736">
    <property type="component" value="Unassembled WGS sequence"/>
</dbReference>
<organism evidence="1 2">
    <name type="scientific">Gaetbulibacter jejuensis</name>
    <dbReference type="NCBI Taxonomy" id="584607"/>
    <lineage>
        <taxon>Bacteria</taxon>
        <taxon>Pseudomonadati</taxon>
        <taxon>Bacteroidota</taxon>
        <taxon>Flavobacteriia</taxon>
        <taxon>Flavobacteriales</taxon>
        <taxon>Flavobacteriaceae</taxon>
        <taxon>Gaetbulibacter</taxon>
    </lineage>
</organism>
<reference evidence="1 2" key="1">
    <citation type="journal article" date="2019" name="Int. J. Syst. Evol. Microbiol.">
        <title>The Global Catalogue of Microorganisms (GCM) 10K type strain sequencing project: providing services to taxonomists for standard genome sequencing and annotation.</title>
        <authorList>
            <consortium name="The Broad Institute Genomics Platform"/>
            <consortium name="The Broad Institute Genome Sequencing Center for Infectious Disease"/>
            <person name="Wu L."/>
            <person name="Ma J."/>
        </authorList>
    </citation>
    <scope>NUCLEOTIDE SEQUENCE [LARGE SCALE GENOMIC DNA]</scope>
    <source>
        <strain evidence="1 2">JCM 15976</strain>
    </source>
</reference>